<dbReference type="RefSeq" id="WP_183201571.1">
    <property type="nucleotide sequence ID" value="NZ_JACIEK010000014.1"/>
</dbReference>
<protein>
    <recommendedName>
        <fullName evidence="3">DUF3563 domain-containing protein</fullName>
    </recommendedName>
</protein>
<organism evidence="1 2">
    <name type="scientific">Aureimonas pseudogalii</name>
    <dbReference type="NCBI Taxonomy" id="1744844"/>
    <lineage>
        <taxon>Bacteria</taxon>
        <taxon>Pseudomonadati</taxon>
        <taxon>Pseudomonadota</taxon>
        <taxon>Alphaproteobacteria</taxon>
        <taxon>Hyphomicrobiales</taxon>
        <taxon>Aurantimonadaceae</taxon>
        <taxon>Aureimonas</taxon>
    </lineage>
</organism>
<dbReference type="EMBL" id="JACIEK010000014">
    <property type="protein sequence ID" value="MBB4000056.1"/>
    <property type="molecule type" value="Genomic_DNA"/>
</dbReference>
<dbReference type="Proteomes" id="UP000542776">
    <property type="component" value="Unassembled WGS sequence"/>
</dbReference>
<evidence type="ECO:0008006" key="3">
    <source>
        <dbReference type="Google" id="ProtNLM"/>
    </source>
</evidence>
<dbReference type="Pfam" id="PF12086">
    <property type="entry name" value="DUF3563"/>
    <property type="match status" value="1"/>
</dbReference>
<dbReference type="AlphaFoldDB" id="A0A7W6H7L3"/>
<accession>A0A7W6H7L3</accession>
<keyword evidence="2" id="KW-1185">Reference proteome</keyword>
<name>A0A7W6H7L3_9HYPH</name>
<proteinExistence type="predicted"/>
<evidence type="ECO:0000313" key="1">
    <source>
        <dbReference type="EMBL" id="MBB4000056.1"/>
    </source>
</evidence>
<sequence>MSFTSRIRSALRPVREDDRAHAYLNEATSLVDLERRQREIDQGLLRRRAYPF</sequence>
<dbReference type="InterPro" id="IPR021946">
    <property type="entry name" value="DUF3563"/>
</dbReference>
<comment type="caution">
    <text evidence="1">The sequence shown here is derived from an EMBL/GenBank/DDBJ whole genome shotgun (WGS) entry which is preliminary data.</text>
</comment>
<evidence type="ECO:0000313" key="2">
    <source>
        <dbReference type="Proteomes" id="UP000542776"/>
    </source>
</evidence>
<gene>
    <name evidence="1" type="ORF">GGR04_003930</name>
</gene>
<reference evidence="1 2" key="1">
    <citation type="submission" date="2020-08" db="EMBL/GenBank/DDBJ databases">
        <title>Genomic Encyclopedia of Type Strains, Phase IV (KMG-IV): sequencing the most valuable type-strain genomes for metagenomic binning, comparative biology and taxonomic classification.</title>
        <authorList>
            <person name="Goeker M."/>
        </authorList>
    </citation>
    <scope>NUCLEOTIDE SEQUENCE [LARGE SCALE GENOMIC DNA]</scope>
    <source>
        <strain evidence="1 2">DSM 102238</strain>
    </source>
</reference>